<accession>A0A4C1TV32</accession>
<evidence type="ECO:0000259" key="1">
    <source>
        <dbReference type="PROSITE" id="PS50020"/>
    </source>
</evidence>
<dbReference type="CDD" id="cd00201">
    <property type="entry name" value="WW"/>
    <property type="match status" value="1"/>
</dbReference>
<dbReference type="InterPro" id="IPR036020">
    <property type="entry name" value="WW_dom_sf"/>
</dbReference>
<proteinExistence type="predicted"/>
<dbReference type="OrthoDB" id="2020426at2759"/>
<reference evidence="2 3" key="1">
    <citation type="journal article" date="2019" name="Commun. Biol.">
        <title>The bagworm genome reveals a unique fibroin gene that provides high tensile strength.</title>
        <authorList>
            <person name="Kono N."/>
            <person name="Nakamura H."/>
            <person name="Ohtoshi R."/>
            <person name="Tomita M."/>
            <person name="Numata K."/>
            <person name="Arakawa K."/>
        </authorList>
    </citation>
    <scope>NUCLEOTIDE SEQUENCE [LARGE SCALE GENOMIC DNA]</scope>
</reference>
<feature type="domain" description="WW" evidence="1">
    <location>
        <begin position="52"/>
        <end position="79"/>
    </location>
</feature>
<gene>
    <name evidence="2" type="primary">Kibra</name>
    <name evidence="2" type="ORF">EVAR_102602_1</name>
</gene>
<dbReference type="AlphaFoldDB" id="A0A4C1TV32"/>
<comment type="caution">
    <text evidence="2">The sequence shown here is derived from an EMBL/GenBank/DDBJ whole genome shotgun (WGS) entry which is preliminary data.</text>
</comment>
<dbReference type="Proteomes" id="UP000299102">
    <property type="component" value="Unassembled WGS sequence"/>
</dbReference>
<dbReference type="Gene3D" id="2.20.70.10">
    <property type="match status" value="1"/>
</dbReference>
<dbReference type="EMBL" id="BGZK01000090">
    <property type="protein sequence ID" value="GBP17744.1"/>
    <property type="molecule type" value="Genomic_DNA"/>
</dbReference>
<organism evidence="2 3">
    <name type="scientific">Eumeta variegata</name>
    <name type="common">Bagworm moth</name>
    <name type="synonym">Eumeta japonica</name>
    <dbReference type="NCBI Taxonomy" id="151549"/>
    <lineage>
        <taxon>Eukaryota</taxon>
        <taxon>Metazoa</taxon>
        <taxon>Ecdysozoa</taxon>
        <taxon>Arthropoda</taxon>
        <taxon>Hexapoda</taxon>
        <taxon>Insecta</taxon>
        <taxon>Pterygota</taxon>
        <taxon>Neoptera</taxon>
        <taxon>Endopterygota</taxon>
        <taxon>Lepidoptera</taxon>
        <taxon>Glossata</taxon>
        <taxon>Ditrysia</taxon>
        <taxon>Tineoidea</taxon>
        <taxon>Psychidae</taxon>
        <taxon>Oiketicinae</taxon>
        <taxon>Eumeta</taxon>
    </lineage>
</organism>
<evidence type="ECO:0000313" key="3">
    <source>
        <dbReference type="Proteomes" id="UP000299102"/>
    </source>
</evidence>
<name>A0A4C1TV32_EUMVA</name>
<dbReference type="SUPFAM" id="SSF51045">
    <property type="entry name" value="WW domain"/>
    <property type="match status" value="1"/>
</dbReference>
<protein>
    <submittedName>
        <fullName evidence="2">Protein kibra</fullName>
    </submittedName>
</protein>
<sequence length="149" mass="16912">MPTIKDDVNKYSAKYKVRLQNHTDQFARGLVVTKYDITRYTKPQSFADCIGNELPLGWEEAYDPQVGPYYINHINQPATIILLAFKDQGKSRGKTLRFYGGYLDLQRYEALGACGVSVETNCFGLALPNWEQLEERPRKPAGDPPRLPA</sequence>
<dbReference type="STRING" id="151549.A0A4C1TV32"/>
<keyword evidence="3" id="KW-1185">Reference proteome</keyword>
<evidence type="ECO:0000313" key="2">
    <source>
        <dbReference type="EMBL" id="GBP17744.1"/>
    </source>
</evidence>
<dbReference type="InterPro" id="IPR001202">
    <property type="entry name" value="WW_dom"/>
</dbReference>
<dbReference type="PROSITE" id="PS50020">
    <property type="entry name" value="WW_DOMAIN_2"/>
    <property type="match status" value="1"/>
</dbReference>